<evidence type="ECO:0000259" key="4">
    <source>
        <dbReference type="Pfam" id="PF00135"/>
    </source>
</evidence>
<dbReference type="EC" id="3.1.1.-" evidence="3"/>
<dbReference type="InterPro" id="IPR002018">
    <property type="entry name" value="CarbesteraseB"/>
</dbReference>
<dbReference type="Pfam" id="PF00135">
    <property type="entry name" value="COesterase"/>
    <property type="match status" value="1"/>
</dbReference>
<dbReference type="InterPro" id="IPR050309">
    <property type="entry name" value="Type-B_Carboxylest/Lipase"/>
</dbReference>
<feature type="domain" description="Carboxylesterase type B" evidence="4">
    <location>
        <begin position="22"/>
        <end position="521"/>
    </location>
</feature>
<sequence>MLVHFSLLTFAGLVCVCVNSAPTVQLGNATLVGLAIPSFGQDFFGGIPFAEPPLGSLRLQPPVLLTSPAAGTFNATNFGLACLQTDLTLTEVSEDCLTINVLRPTGTLAGAKLPVMFWTFSGGFSEGSAAFENASTIVSESVLRGTPVIYVNFNYRLGPLGFPQGLEAEMKGALNLALKDQLTALEWVQLNIGAFGGDKEKVTVFGQSAGSIMTSILFLNSPLTTLARAAIFESGSQATLALFPAERGELDWQNFVRGVPHCASVATSGDTFSCLRDVNSTEIFQGLAAALTESANEFPFAPVIDGSDGLIPDLPSVLFKRGQFARLPFIAGTNLDEGTLFTNQAVNSTEEINVTLFNQSSPSISPTTLEQSVLTLLQLYPDNPALGSPFGTGNATFGLSPQFKRAAAIVGDLQFTSQRRIWIETASNAGVPTYGYLFTQPQPDSGEPALGVFHGSEGAFVYGTPSDPSASSAFLSLAMINYWVSFATSLTPNDGLGAPRPEWTQFTPENKVVIQLNGANLTMIPDDFRAEQMTFINSDPIIWRH</sequence>
<keyword evidence="6" id="KW-1185">Reference proteome</keyword>
<proteinExistence type="inferred from homology"/>
<dbReference type="EMBL" id="JARJLG010000051">
    <property type="protein sequence ID" value="KAJ7759755.1"/>
    <property type="molecule type" value="Genomic_DNA"/>
</dbReference>
<gene>
    <name evidence="5" type="ORF">DFH07DRAFT_817073</name>
</gene>
<dbReference type="InterPro" id="IPR019819">
    <property type="entry name" value="Carboxylesterase_B_CS"/>
</dbReference>
<dbReference type="PROSITE" id="PS00941">
    <property type="entry name" value="CARBOXYLESTERASE_B_2"/>
    <property type="match status" value="1"/>
</dbReference>
<evidence type="ECO:0000313" key="5">
    <source>
        <dbReference type="EMBL" id="KAJ7759755.1"/>
    </source>
</evidence>
<evidence type="ECO:0000256" key="3">
    <source>
        <dbReference type="RuleBase" id="RU361235"/>
    </source>
</evidence>
<dbReference type="GO" id="GO:0016787">
    <property type="term" value="F:hydrolase activity"/>
    <property type="evidence" value="ECO:0007669"/>
    <property type="project" value="UniProtKB-KW"/>
</dbReference>
<comment type="similarity">
    <text evidence="1 3">Belongs to the type-B carboxylesterase/lipase family.</text>
</comment>
<evidence type="ECO:0000256" key="2">
    <source>
        <dbReference type="ARBA" id="ARBA00022801"/>
    </source>
</evidence>
<accession>A0AAD7J8V4</accession>
<feature type="signal peptide" evidence="3">
    <location>
        <begin position="1"/>
        <end position="20"/>
    </location>
</feature>
<feature type="chain" id="PRO_5041768137" description="Carboxylic ester hydrolase" evidence="3">
    <location>
        <begin position="21"/>
        <end position="545"/>
    </location>
</feature>
<dbReference type="SUPFAM" id="SSF53474">
    <property type="entry name" value="alpha/beta-Hydrolases"/>
    <property type="match status" value="1"/>
</dbReference>
<dbReference type="Gene3D" id="3.40.50.1820">
    <property type="entry name" value="alpha/beta hydrolase"/>
    <property type="match status" value="1"/>
</dbReference>
<dbReference type="AlphaFoldDB" id="A0AAD7J8V4"/>
<dbReference type="Proteomes" id="UP001215280">
    <property type="component" value="Unassembled WGS sequence"/>
</dbReference>
<evidence type="ECO:0000313" key="6">
    <source>
        <dbReference type="Proteomes" id="UP001215280"/>
    </source>
</evidence>
<organism evidence="5 6">
    <name type="scientific">Mycena maculata</name>
    <dbReference type="NCBI Taxonomy" id="230809"/>
    <lineage>
        <taxon>Eukaryota</taxon>
        <taxon>Fungi</taxon>
        <taxon>Dikarya</taxon>
        <taxon>Basidiomycota</taxon>
        <taxon>Agaricomycotina</taxon>
        <taxon>Agaricomycetes</taxon>
        <taxon>Agaricomycetidae</taxon>
        <taxon>Agaricales</taxon>
        <taxon>Marasmiineae</taxon>
        <taxon>Mycenaceae</taxon>
        <taxon>Mycena</taxon>
    </lineage>
</organism>
<evidence type="ECO:0000256" key="1">
    <source>
        <dbReference type="ARBA" id="ARBA00005964"/>
    </source>
</evidence>
<keyword evidence="3" id="KW-0732">Signal</keyword>
<dbReference type="PROSITE" id="PS00122">
    <property type="entry name" value="CARBOXYLESTERASE_B_1"/>
    <property type="match status" value="1"/>
</dbReference>
<dbReference type="PANTHER" id="PTHR11559">
    <property type="entry name" value="CARBOXYLESTERASE"/>
    <property type="match status" value="1"/>
</dbReference>
<protein>
    <recommendedName>
        <fullName evidence="3">Carboxylic ester hydrolase</fullName>
        <ecNumber evidence="3">3.1.1.-</ecNumber>
    </recommendedName>
</protein>
<keyword evidence="2 3" id="KW-0378">Hydrolase</keyword>
<dbReference type="InterPro" id="IPR019826">
    <property type="entry name" value="Carboxylesterase_B_AS"/>
</dbReference>
<reference evidence="5" key="1">
    <citation type="submission" date="2023-03" db="EMBL/GenBank/DDBJ databases">
        <title>Massive genome expansion in bonnet fungi (Mycena s.s.) driven by repeated elements and novel gene families across ecological guilds.</title>
        <authorList>
            <consortium name="Lawrence Berkeley National Laboratory"/>
            <person name="Harder C.B."/>
            <person name="Miyauchi S."/>
            <person name="Viragh M."/>
            <person name="Kuo A."/>
            <person name="Thoen E."/>
            <person name="Andreopoulos B."/>
            <person name="Lu D."/>
            <person name="Skrede I."/>
            <person name="Drula E."/>
            <person name="Henrissat B."/>
            <person name="Morin E."/>
            <person name="Kohler A."/>
            <person name="Barry K."/>
            <person name="LaButti K."/>
            <person name="Morin E."/>
            <person name="Salamov A."/>
            <person name="Lipzen A."/>
            <person name="Mereny Z."/>
            <person name="Hegedus B."/>
            <person name="Baldrian P."/>
            <person name="Stursova M."/>
            <person name="Weitz H."/>
            <person name="Taylor A."/>
            <person name="Grigoriev I.V."/>
            <person name="Nagy L.G."/>
            <person name="Martin F."/>
            <person name="Kauserud H."/>
        </authorList>
    </citation>
    <scope>NUCLEOTIDE SEQUENCE</scope>
    <source>
        <strain evidence="5">CBHHK188m</strain>
    </source>
</reference>
<name>A0AAD7J8V4_9AGAR</name>
<comment type="caution">
    <text evidence="5">The sequence shown here is derived from an EMBL/GenBank/DDBJ whole genome shotgun (WGS) entry which is preliminary data.</text>
</comment>
<dbReference type="InterPro" id="IPR029058">
    <property type="entry name" value="AB_hydrolase_fold"/>
</dbReference>